<keyword evidence="2" id="KW-1185">Reference proteome</keyword>
<name>A0ACB0J2E7_TRIPR</name>
<gene>
    <name evidence="1" type="ORF">MILVUS5_LOCUS8516</name>
</gene>
<evidence type="ECO:0000313" key="1">
    <source>
        <dbReference type="EMBL" id="CAJ2638281.1"/>
    </source>
</evidence>
<evidence type="ECO:0000313" key="2">
    <source>
        <dbReference type="Proteomes" id="UP001177021"/>
    </source>
</evidence>
<reference evidence="1" key="1">
    <citation type="submission" date="2023-10" db="EMBL/GenBank/DDBJ databases">
        <authorList>
            <person name="Rodriguez Cubillos JULIANA M."/>
            <person name="De Vega J."/>
        </authorList>
    </citation>
    <scope>NUCLEOTIDE SEQUENCE</scope>
</reference>
<sequence length="116" mass="12566">MKMCKKKKIVSICVMIMLVMAHADNSPPPPSQPSSPTGRIACLAKCAFKCKRFKTRIPLYAGCVAACTLLKCHKVLSKVTYDCATNCSMSKTFNINTDAGGVNDIVNSCLKSCKNK</sequence>
<dbReference type="Proteomes" id="UP001177021">
    <property type="component" value="Unassembled WGS sequence"/>
</dbReference>
<protein>
    <submittedName>
        <fullName evidence="1">Uncharacterized protein</fullName>
    </submittedName>
</protein>
<accession>A0ACB0J2E7</accession>
<proteinExistence type="predicted"/>
<comment type="caution">
    <text evidence="1">The sequence shown here is derived from an EMBL/GenBank/DDBJ whole genome shotgun (WGS) entry which is preliminary data.</text>
</comment>
<dbReference type="EMBL" id="CASHSV030000013">
    <property type="protein sequence ID" value="CAJ2638281.1"/>
    <property type="molecule type" value="Genomic_DNA"/>
</dbReference>
<organism evidence="1 2">
    <name type="scientific">Trifolium pratense</name>
    <name type="common">Red clover</name>
    <dbReference type="NCBI Taxonomy" id="57577"/>
    <lineage>
        <taxon>Eukaryota</taxon>
        <taxon>Viridiplantae</taxon>
        <taxon>Streptophyta</taxon>
        <taxon>Embryophyta</taxon>
        <taxon>Tracheophyta</taxon>
        <taxon>Spermatophyta</taxon>
        <taxon>Magnoliopsida</taxon>
        <taxon>eudicotyledons</taxon>
        <taxon>Gunneridae</taxon>
        <taxon>Pentapetalae</taxon>
        <taxon>rosids</taxon>
        <taxon>fabids</taxon>
        <taxon>Fabales</taxon>
        <taxon>Fabaceae</taxon>
        <taxon>Papilionoideae</taxon>
        <taxon>50 kb inversion clade</taxon>
        <taxon>NPAAA clade</taxon>
        <taxon>Hologalegina</taxon>
        <taxon>IRL clade</taxon>
        <taxon>Trifolieae</taxon>
        <taxon>Trifolium</taxon>
    </lineage>
</organism>